<dbReference type="RefSeq" id="XP_037145883.1">
    <property type="nucleotide sequence ID" value="XM_037289988.1"/>
</dbReference>
<dbReference type="OrthoDB" id="4039633at2759"/>
<dbReference type="KEGG" id="zmk:HG535_0G00430"/>
<dbReference type="Proteomes" id="UP000509704">
    <property type="component" value="Chromosome 7"/>
</dbReference>
<name>A0A7H9B605_ZYGMR</name>
<protein>
    <submittedName>
        <fullName evidence="1">Uncharacterized protein</fullName>
    </submittedName>
</protein>
<organism evidence="1 2">
    <name type="scientific">Zygotorulaspora mrakii</name>
    <name type="common">Zygosaccharomyces mrakii</name>
    <dbReference type="NCBI Taxonomy" id="42260"/>
    <lineage>
        <taxon>Eukaryota</taxon>
        <taxon>Fungi</taxon>
        <taxon>Dikarya</taxon>
        <taxon>Ascomycota</taxon>
        <taxon>Saccharomycotina</taxon>
        <taxon>Saccharomycetes</taxon>
        <taxon>Saccharomycetales</taxon>
        <taxon>Saccharomycetaceae</taxon>
        <taxon>Zygotorulaspora</taxon>
    </lineage>
</organism>
<accession>A0A7H9B605</accession>
<keyword evidence="2" id="KW-1185">Reference proteome</keyword>
<evidence type="ECO:0000313" key="1">
    <source>
        <dbReference type="EMBL" id="QLG74158.1"/>
    </source>
</evidence>
<proteinExistence type="predicted"/>
<reference evidence="1 2" key="1">
    <citation type="submission" date="2020-07" db="EMBL/GenBank/DDBJ databases">
        <title>The yeast mating-type switching endonuclease HO is a domesticated member of an unorthodox homing genetic element family.</title>
        <authorList>
            <person name="Coughlan A.Y."/>
            <person name="Lombardi L."/>
            <person name="Braun-Galleani S."/>
            <person name="Martos A.R."/>
            <person name="Galeote V."/>
            <person name="Bigey F."/>
            <person name="Dequin S."/>
            <person name="Byrne K.P."/>
            <person name="Wolfe K.H."/>
        </authorList>
    </citation>
    <scope>NUCLEOTIDE SEQUENCE [LARGE SCALE GENOMIC DNA]</scope>
    <source>
        <strain evidence="1 2">NRRL Y-6702</strain>
    </source>
</reference>
<dbReference type="AlphaFoldDB" id="A0A7H9B605"/>
<evidence type="ECO:0000313" key="2">
    <source>
        <dbReference type="Proteomes" id="UP000509704"/>
    </source>
</evidence>
<dbReference type="GeneID" id="59237941"/>
<gene>
    <name evidence="1" type="ORF">HG535_0G00430</name>
</gene>
<sequence>MSDRKCEAELNDATTAVCPDCTTNLKKCLIQQNYAVVICPNLDCGYPFNQTQAINNIVYVKEKEIIEVAKSRLADK</sequence>
<dbReference type="EMBL" id="CP058610">
    <property type="protein sequence ID" value="QLG74158.1"/>
    <property type="molecule type" value="Genomic_DNA"/>
</dbReference>